<accession>A0ACC5SXP5</accession>
<evidence type="ECO:0000313" key="1">
    <source>
        <dbReference type="EMBL" id="MBP1873615.1"/>
    </source>
</evidence>
<sequence length="138" mass="15640">MSELFDPVRPLVVEATEEDIDMSYVDGFIVAVPKANIEAYKDMARQAGDVWMEHGALSYAECLGDDVPYGEVTSFPRAVQAREDETVVFSWITYKSRADRDAIVAKVMEDPRLQGEAWRDVFDGKRMIYGGFEAFLEK</sequence>
<organism evidence="1 2">
    <name type="scientific">Ensifer adhaerens</name>
    <name type="common">Sinorhizobium morelense</name>
    <dbReference type="NCBI Taxonomy" id="106592"/>
    <lineage>
        <taxon>Bacteria</taxon>
        <taxon>Pseudomonadati</taxon>
        <taxon>Pseudomonadota</taxon>
        <taxon>Alphaproteobacteria</taxon>
        <taxon>Hyphomicrobiales</taxon>
        <taxon>Rhizobiaceae</taxon>
        <taxon>Sinorhizobium/Ensifer group</taxon>
        <taxon>Ensifer</taxon>
    </lineage>
</organism>
<protein>
    <submittedName>
        <fullName evidence="1">Uncharacterized protein YbaA (DUF1428 family)</fullName>
    </submittedName>
</protein>
<dbReference type="EMBL" id="JAGGJR010000005">
    <property type="protein sequence ID" value="MBP1873615.1"/>
    <property type="molecule type" value="Genomic_DNA"/>
</dbReference>
<evidence type="ECO:0000313" key="2">
    <source>
        <dbReference type="Proteomes" id="UP000823773"/>
    </source>
</evidence>
<proteinExistence type="predicted"/>
<keyword evidence="2" id="KW-1185">Reference proteome</keyword>
<comment type="caution">
    <text evidence="1">The sequence shown here is derived from an EMBL/GenBank/DDBJ whole genome shotgun (WGS) entry which is preliminary data.</text>
</comment>
<reference evidence="1" key="1">
    <citation type="submission" date="2021-03" db="EMBL/GenBank/DDBJ databases">
        <title>Genomic Encyclopedia of Type Strains, Phase IV (KMG-IV): sequencing the most valuable type-strain genomes for metagenomic binning, comparative biology and taxonomic classification.</title>
        <authorList>
            <person name="Goeker M."/>
        </authorList>
    </citation>
    <scope>NUCLEOTIDE SEQUENCE</scope>
    <source>
        <strain evidence="1">DSM 18131</strain>
    </source>
</reference>
<name>A0ACC5SXP5_ENSAD</name>
<dbReference type="Proteomes" id="UP000823773">
    <property type="component" value="Unassembled WGS sequence"/>
</dbReference>
<gene>
    <name evidence="1" type="ORF">J2Z19_003334</name>
</gene>